<keyword evidence="13" id="KW-1185">Reference proteome</keyword>
<feature type="transmembrane region" description="Helical" evidence="10">
    <location>
        <begin position="53"/>
        <end position="76"/>
    </location>
</feature>
<feature type="transmembrane region" description="Helical" evidence="10">
    <location>
        <begin position="240"/>
        <end position="259"/>
    </location>
</feature>
<feature type="transmembrane region" description="Helical" evidence="10">
    <location>
        <begin position="154"/>
        <end position="177"/>
    </location>
</feature>
<evidence type="ECO:0000313" key="13">
    <source>
        <dbReference type="Proteomes" id="UP000631670"/>
    </source>
</evidence>
<dbReference type="InterPro" id="IPR020846">
    <property type="entry name" value="MFS_dom"/>
</dbReference>
<evidence type="ECO:0000256" key="1">
    <source>
        <dbReference type="ARBA" id="ARBA00004429"/>
    </source>
</evidence>
<dbReference type="RefSeq" id="WP_086857878.1">
    <property type="nucleotide sequence ID" value="NZ_JADBEG010000001.1"/>
</dbReference>
<evidence type="ECO:0000256" key="4">
    <source>
        <dbReference type="ARBA" id="ARBA00022692"/>
    </source>
</evidence>
<dbReference type="PROSITE" id="PS50850">
    <property type="entry name" value="MFS"/>
    <property type="match status" value="1"/>
</dbReference>
<evidence type="ECO:0000256" key="2">
    <source>
        <dbReference type="ARBA" id="ARBA00022448"/>
    </source>
</evidence>
<evidence type="ECO:0000256" key="7">
    <source>
        <dbReference type="ARBA" id="ARBA00038075"/>
    </source>
</evidence>
<comment type="similarity">
    <text evidence="7">Belongs to the major facilitator superfamily. Drug:H(+) antiporter-3 (DHA3) (TC 2.A.1.21) family.</text>
</comment>
<dbReference type="SUPFAM" id="SSF103473">
    <property type="entry name" value="MFS general substrate transporter"/>
    <property type="match status" value="1"/>
</dbReference>
<keyword evidence="5 10" id="KW-1133">Transmembrane helix</keyword>
<name>A0ABR9HXJ4_9PSEU</name>
<accession>A0ABR9HXJ4</accession>
<keyword evidence="4 10" id="KW-0812">Transmembrane</keyword>
<evidence type="ECO:0000256" key="5">
    <source>
        <dbReference type="ARBA" id="ARBA00022989"/>
    </source>
</evidence>
<dbReference type="Proteomes" id="UP000631670">
    <property type="component" value="Unassembled WGS sequence"/>
</dbReference>
<evidence type="ECO:0000256" key="9">
    <source>
        <dbReference type="SAM" id="MobiDB-lite"/>
    </source>
</evidence>
<feature type="region of interest" description="Disordered" evidence="9">
    <location>
        <begin position="438"/>
        <end position="488"/>
    </location>
</feature>
<dbReference type="EMBL" id="JADBEG010000001">
    <property type="protein sequence ID" value="MBE1495644.1"/>
    <property type="molecule type" value="Genomic_DNA"/>
</dbReference>
<feature type="transmembrane region" description="Helical" evidence="10">
    <location>
        <begin position="88"/>
        <end position="107"/>
    </location>
</feature>
<proteinExistence type="inferred from homology"/>
<reference evidence="12 13" key="1">
    <citation type="submission" date="2020-10" db="EMBL/GenBank/DDBJ databases">
        <title>Sequencing the genomes of 1000 actinobacteria strains.</title>
        <authorList>
            <person name="Klenk H.-P."/>
        </authorList>
    </citation>
    <scope>NUCLEOTIDE SEQUENCE [LARGE SCALE GENOMIC DNA]</scope>
    <source>
        <strain evidence="12 13">DSM 44653</strain>
    </source>
</reference>
<feature type="compositionally biased region" description="Polar residues" evidence="9">
    <location>
        <begin position="448"/>
        <end position="458"/>
    </location>
</feature>
<sequence length="488" mass="50270">MATTPTVAAVLRIRPFRRLWLVLAVSSTGDWLGLLATSTFAAARFTGPTAQGAAFGGVMAVRLLPALLLGPVAGVLADRFDRRHTMIVCDLLRFLLFASIPAVGLLVADAGAVVAWAAIATFGIEALAMVWSPARDAAVPTLVPREALEAANRLSLATTYGVTPVVSALAMAGLYGLPDRFDPVTVALLLNSATFLANAGVLAVGVRELSGRGPRPGHPGVRRELGEAWRYVRRTPSVRGLVTGILVAFAGAGAVIGAAQRYARTLGDGDVVFALLFAALFAGMALGVGGGPLVVHALSRRRWFALSIVLAGFSVAVLAVVPDLGSAVAACVGTGAGAGMTFLVGWTLLGSEVGDDLRGRVFGFVEAGGRVALLVSIALASVLVGLRAVPQGIPAARVVLLGAGGAVLAAGWVGLRRIDDRPGTPVLRDLLRAFRKRSDESPRIPGRTTPSAGRSVNVPSDPGTPRSDVAGARPEAMEGDSPADRYRP</sequence>
<keyword evidence="3" id="KW-1003">Cell membrane</keyword>
<evidence type="ECO:0000259" key="11">
    <source>
        <dbReference type="PROSITE" id="PS50850"/>
    </source>
</evidence>
<dbReference type="PANTHER" id="PTHR23513:SF9">
    <property type="entry name" value="ENTEROBACTIN EXPORTER ENTS"/>
    <property type="match status" value="1"/>
</dbReference>
<evidence type="ECO:0000256" key="6">
    <source>
        <dbReference type="ARBA" id="ARBA00023136"/>
    </source>
</evidence>
<feature type="transmembrane region" description="Helical" evidence="10">
    <location>
        <begin position="183"/>
        <end position="206"/>
    </location>
</feature>
<feature type="transmembrane region" description="Helical" evidence="10">
    <location>
        <begin position="19"/>
        <end position="41"/>
    </location>
</feature>
<dbReference type="CDD" id="cd06173">
    <property type="entry name" value="MFS_MefA_like"/>
    <property type="match status" value="1"/>
</dbReference>
<dbReference type="Gene3D" id="1.20.1250.20">
    <property type="entry name" value="MFS general substrate transporter like domains"/>
    <property type="match status" value="2"/>
</dbReference>
<comment type="subcellular location">
    <subcellularLocation>
        <location evidence="1">Cell inner membrane</location>
        <topology evidence="1">Multi-pass membrane protein</topology>
    </subcellularLocation>
</comment>
<evidence type="ECO:0000256" key="10">
    <source>
        <dbReference type="SAM" id="Phobius"/>
    </source>
</evidence>
<feature type="transmembrane region" description="Helical" evidence="10">
    <location>
        <begin position="371"/>
        <end position="389"/>
    </location>
</feature>
<keyword evidence="2" id="KW-0813">Transport</keyword>
<feature type="transmembrane region" description="Helical" evidence="10">
    <location>
        <begin position="327"/>
        <end position="350"/>
    </location>
</feature>
<feature type="transmembrane region" description="Helical" evidence="10">
    <location>
        <begin position="113"/>
        <end position="134"/>
    </location>
</feature>
<evidence type="ECO:0000256" key="3">
    <source>
        <dbReference type="ARBA" id="ARBA00022475"/>
    </source>
</evidence>
<feature type="transmembrane region" description="Helical" evidence="10">
    <location>
        <begin position="303"/>
        <end position="321"/>
    </location>
</feature>
<dbReference type="InterPro" id="IPR036259">
    <property type="entry name" value="MFS_trans_sf"/>
</dbReference>
<dbReference type="PANTHER" id="PTHR23513">
    <property type="entry name" value="INTEGRAL MEMBRANE EFFLUX PROTEIN-RELATED"/>
    <property type="match status" value="1"/>
</dbReference>
<comment type="caution">
    <text evidence="12">The sequence shown here is derived from an EMBL/GenBank/DDBJ whole genome shotgun (WGS) entry which is preliminary data.</text>
</comment>
<feature type="transmembrane region" description="Helical" evidence="10">
    <location>
        <begin position="395"/>
        <end position="415"/>
    </location>
</feature>
<feature type="transmembrane region" description="Helical" evidence="10">
    <location>
        <begin position="271"/>
        <end position="291"/>
    </location>
</feature>
<evidence type="ECO:0000313" key="12">
    <source>
        <dbReference type="EMBL" id="MBE1495644.1"/>
    </source>
</evidence>
<protein>
    <recommendedName>
        <fullName evidence="8">Multidrug efflux pump Tap</fullName>
    </recommendedName>
</protein>
<dbReference type="Pfam" id="PF07690">
    <property type="entry name" value="MFS_1"/>
    <property type="match status" value="1"/>
</dbReference>
<gene>
    <name evidence="12" type="ORF">H4696_002744</name>
</gene>
<feature type="domain" description="Major facilitator superfamily (MFS) profile" evidence="11">
    <location>
        <begin position="237"/>
        <end position="488"/>
    </location>
</feature>
<evidence type="ECO:0000256" key="8">
    <source>
        <dbReference type="ARBA" id="ARBA00040914"/>
    </source>
</evidence>
<dbReference type="InterPro" id="IPR011701">
    <property type="entry name" value="MFS"/>
</dbReference>
<organism evidence="12 13">
    <name type="scientific">Amycolatopsis lexingtonensis</name>
    <dbReference type="NCBI Taxonomy" id="218822"/>
    <lineage>
        <taxon>Bacteria</taxon>
        <taxon>Bacillati</taxon>
        <taxon>Actinomycetota</taxon>
        <taxon>Actinomycetes</taxon>
        <taxon>Pseudonocardiales</taxon>
        <taxon>Pseudonocardiaceae</taxon>
        <taxon>Amycolatopsis</taxon>
    </lineage>
</organism>
<keyword evidence="6 10" id="KW-0472">Membrane</keyword>